<evidence type="ECO:0000313" key="2">
    <source>
        <dbReference type="Proteomes" id="UP001165064"/>
    </source>
</evidence>
<reference evidence="1" key="1">
    <citation type="submission" date="2023-04" db="EMBL/GenBank/DDBJ databases">
        <title>Ambrosiozyma monospora NBRC 10751.</title>
        <authorList>
            <person name="Ichikawa N."/>
            <person name="Sato H."/>
            <person name="Tonouchi N."/>
        </authorList>
    </citation>
    <scope>NUCLEOTIDE SEQUENCE</scope>
    <source>
        <strain evidence="1">NBRC 10751</strain>
    </source>
</reference>
<accession>A0ACB5TL42</accession>
<dbReference type="EMBL" id="BSXS01007617">
    <property type="protein sequence ID" value="GME89554.1"/>
    <property type="molecule type" value="Genomic_DNA"/>
</dbReference>
<protein>
    <submittedName>
        <fullName evidence="1">Unnamed protein product</fullName>
    </submittedName>
</protein>
<keyword evidence="2" id="KW-1185">Reference proteome</keyword>
<name>A0ACB5TL42_AMBMO</name>
<gene>
    <name evidence="1" type="ORF">Amon02_000853100</name>
</gene>
<comment type="caution">
    <text evidence="1">The sequence shown here is derived from an EMBL/GenBank/DDBJ whole genome shotgun (WGS) entry which is preliminary data.</text>
</comment>
<dbReference type="Proteomes" id="UP001165064">
    <property type="component" value="Unassembled WGS sequence"/>
</dbReference>
<sequence>MDLVCAMELMKNVSQFPDFINGQIPKKFRLVKVEPSPQGNRTSVPLDVFADAVREVISICKIPIEIHLSKTFFSYRDPHDSVGRLSGYLKNNVTGLSITINSAKRPSNDVPIDYLLWLRHMNHLESLSVTAYGPTMVPSAALSKVSHTLKKLSLYHYVQIDAHLPQSRLVSFPNLQSVHLEDCYLCSEYINLIPDTVTDLHVIYGSDEPTDTQVTHFKLPLSIKSFEWRSSGKLPVITNWQQINCLDLVQLNGLSLHELSETSFTNFKLPSKKLTLKFINRCITSLEKLDLRKLTRVELLELYSETAYQHYPDFNLSLLPQQDLLKFKLNIPFNKLTGTLPPSITYFEVGTMEQGNLNSLASISQHWNLHSLVISSPMGVVDLRDSTLF</sequence>
<proteinExistence type="predicted"/>
<evidence type="ECO:0000313" key="1">
    <source>
        <dbReference type="EMBL" id="GME89554.1"/>
    </source>
</evidence>
<organism evidence="1 2">
    <name type="scientific">Ambrosiozyma monospora</name>
    <name type="common">Yeast</name>
    <name type="synonym">Endomycopsis monosporus</name>
    <dbReference type="NCBI Taxonomy" id="43982"/>
    <lineage>
        <taxon>Eukaryota</taxon>
        <taxon>Fungi</taxon>
        <taxon>Dikarya</taxon>
        <taxon>Ascomycota</taxon>
        <taxon>Saccharomycotina</taxon>
        <taxon>Pichiomycetes</taxon>
        <taxon>Pichiales</taxon>
        <taxon>Pichiaceae</taxon>
        <taxon>Ambrosiozyma</taxon>
    </lineage>
</organism>